<dbReference type="GeneID" id="25977238"/>
<dbReference type="InParanoid" id="F0X9G5"/>
<evidence type="ECO:0000313" key="12">
    <source>
        <dbReference type="EMBL" id="EFX05999.1"/>
    </source>
</evidence>
<name>F0X9G5_GROCL</name>
<evidence type="ECO:0000256" key="8">
    <source>
        <dbReference type="ARBA" id="ARBA00025163"/>
    </source>
</evidence>
<dbReference type="GO" id="GO:0007059">
    <property type="term" value="P:chromosome segregation"/>
    <property type="evidence" value="ECO:0007669"/>
    <property type="project" value="UniProtKB-KW"/>
</dbReference>
<dbReference type="Pfam" id="PF16922">
    <property type="entry name" value="SLD5_C"/>
    <property type="match status" value="1"/>
</dbReference>
<dbReference type="InterPro" id="IPR036224">
    <property type="entry name" value="GINS_bundle-like_dom_sf"/>
</dbReference>
<reference evidence="12 13" key="1">
    <citation type="journal article" date="2011" name="Proc. Natl. Acad. Sci. U.S.A.">
        <title>Genome and transcriptome analyses of the mountain pine beetle-fungal symbiont Grosmannia clavigera, a lodgepole pine pathogen.</title>
        <authorList>
            <person name="DiGuistini S."/>
            <person name="Wang Y."/>
            <person name="Liao N.Y."/>
            <person name="Taylor G."/>
            <person name="Tanguay P."/>
            <person name="Feau N."/>
            <person name="Henrissat B."/>
            <person name="Chan S.K."/>
            <person name="Hesse-Orce U."/>
            <person name="Alamouti S.M."/>
            <person name="Tsui C.K.M."/>
            <person name="Docking R.T."/>
            <person name="Levasseur A."/>
            <person name="Haridas S."/>
            <person name="Robertson G."/>
            <person name="Birol I."/>
            <person name="Holt R.A."/>
            <person name="Marra M.A."/>
            <person name="Hamelin R.C."/>
            <person name="Hirst M."/>
            <person name="Jones S.J.M."/>
            <person name="Bohlmann J."/>
            <person name="Breuil C."/>
        </authorList>
    </citation>
    <scope>NUCLEOTIDE SEQUENCE [LARGE SCALE GENOMIC DNA]</scope>
    <source>
        <strain evidence="13">kw1407 / UAMH 11150</strain>
    </source>
</reference>
<dbReference type="CDD" id="cd11711">
    <property type="entry name" value="GINS_A_Sld5"/>
    <property type="match status" value="1"/>
</dbReference>
<dbReference type="InterPro" id="IPR031633">
    <property type="entry name" value="SLD5_C"/>
</dbReference>
<evidence type="ECO:0000259" key="11">
    <source>
        <dbReference type="Pfam" id="PF16922"/>
    </source>
</evidence>
<evidence type="ECO:0000256" key="5">
    <source>
        <dbReference type="ARBA" id="ARBA00022705"/>
    </source>
</evidence>
<dbReference type="EMBL" id="GL629735">
    <property type="protein sequence ID" value="EFX05999.1"/>
    <property type="molecule type" value="Genomic_DNA"/>
</dbReference>
<dbReference type="GO" id="GO:0000811">
    <property type="term" value="C:GINS complex"/>
    <property type="evidence" value="ECO:0007669"/>
    <property type="project" value="UniProtKB-UniRule"/>
</dbReference>
<feature type="domain" description="GINS subunit" evidence="10">
    <location>
        <begin position="65"/>
        <end position="142"/>
    </location>
</feature>
<gene>
    <name evidence="12" type="ORF">CMQ_4068</name>
</gene>
<dbReference type="InterPro" id="IPR021151">
    <property type="entry name" value="GINS_A"/>
</dbReference>
<keyword evidence="6" id="KW-0159">Chromosome partition</keyword>
<accession>F0X9G5</accession>
<evidence type="ECO:0000256" key="7">
    <source>
        <dbReference type="ARBA" id="ARBA00023242"/>
    </source>
</evidence>
<dbReference type="PANTHER" id="PTHR21206">
    <property type="entry name" value="SLD5 PROTEIN"/>
    <property type="match status" value="1"/>
</dbReference>
<dbReference type="Pfam" id="PF05916">
    <property type="entry name" value="Sld5"/>
    <property type="match status" value="1"/>
</dbReference>
<evidence type="ECO:0000259" key="10">
    <source>
        <dbReference type="Pfam" id="PF05916"/>
    </source>
</evidence>
<keyword evidence="7 9" id="KW-0539">Nucleus</keyword>
<sequence>MDINDILREVDPSFDPIGSTEIEDLQALTRAWVAERSAPELLPWPVDGLFERVSQRIKRQIETVEELTGDMDPKTNFALIVIQTELERFKYLVRSYLRARIAKIDKHTLHYLSTAEMRANLSETELAYATRHQALLHNHYLSSFLASFPPPLQNLNDTAGNISMIDSPDLDTAVFVRLLRDTLVEAHGSDADNIVRGLAGDVLILRWSDAKLHVQSGDAELV</sequence>
<dbReference type="PIRSF" id="PIRSF007764">
    <property type="entry name" value="Sld5"/>
    <property type="match status" value="1"/>
</dbReference>
<dbReference type="Gene3D" id="3.40.5.60">
    <property type="match status" value="1"/>
</dbReference>
<dbReference type="InterPro" id="IPR008591">
    <property type="entry name" value="GINS_Sld5"/>
</dbReference>
<keyword evidence="5 9" id="KW-0235">DNA replication</keyword>
<protein>
    <recommendedName>
        <fullName evidence="4 9">DNA replication complex GINS protein SLD5</fullName>
    </recommendedName>
</protein>
<evidence type="ECO:0000256" key="1">
    <source>
        <dbReference type="ARBA" id="ARBA00004123"/>
    </source>
</evidence>
<dbReference type="RefSeq" id="XP_014175481.1">
    <property type="nucleotide sequence ID" value="XM_014320006.1"/>
</dbReference>
<dbReference type="FunFam" id="1.20.58.1030:FF:000006">
    <property type="entry name" value="DNA replication complex GINS protein SLD5"/>
    <property type="match status" value="1"/>
</dbReference>
<evidence type="ECO:0000256" key="9">
    <source>
        <dbReference type="PIRNR" id="PIRNR007764"/>
    </source>
</evidence>
<dbReference type="GO" id="GO:0006261">
    <property type="term" value="P:DNA-templated DNA replication"/>
    <property type="evidence" value="ECO:0007669"/>
    <property type="project" value="InterPro"/>
</dbReference>
<dbReference type="FunCoup" id="F0X9G5">
    <property type="interactions" value="584"/>
</dbReference>
<dbReference type="Gene3D" id="1.20.58.1030">
    <property type="match status" value="1"/>
</dbReference>
<comment type="function">
    <text evidence="8">The GINS complex plays an essential role in the initiation of DNA replication. Has a role in chromosome segregation.</text>
</comment>
<dbReference type="HOGENOM" id="CLU_071893_1_1_1"/>
<dbReference type="CDD" id="cd21692">
    <property type="entry name" value="GINS_B_Sld5"/>
    <property type="match status" value="1"/>
</dbReference>
<proteinExistence type="inferred from homology"/>
<dbReference type="GO" id="GO:0000727">
    <property type="term" value="P:double-strand break repair via break-induced replication"/>
    <property type="evidence" value="ECO:0007669"/>
    <property type="project" value="TreeGrafter"/>
</dbReference>
<comment type="subcellular location">
    <subcellularLocation>
        <location evidence="1 9">Nucleus</location>
    </subcellularLocation>
</comment>
<comment type="similarity">
    <text evidence="2 9">Belongs to the GINS4/SLD5 family.</text>
</comment>
<comment type="subunit">
    <text evidence="3">Component of the GINS complex which is a heterotetramer of SLD5, PSF1, PSF2 and PSF3.</text>
</comment>
<evidence type="ECO:0000256" key="3">
    <source>
        <dbReference type="ARBA" id="ARBA00011352"/>
    </source>
</evidence>
<evidence type="ECO:0000256" key="2">
    <source>
        <dbReference type="ARBA" id="ARBA00008187"/>
    </source>
</evidence>
<evidence type="ECO:0000256" key="4">
    <source>
        <dbReference type="ARBA" id="ARBA00014804"/>
    </source>
</evidence>
<evidence type="ECO:0000256" key="6">
    <source>
        <dbReference type="ARBA" id="ARBA00022829"/>
    </source>
</evidence>
<keyword evidence="13" id="KW-1185">Reference proteome</keyword>
<organism evidence="13">
    <name type="scientific">Grosmannia clavigera (strain kw1407 / UAMH 11150)</name>
    <name type="common">Blue stain fungus</name>
    <name type="synonym">Graphiocladiella clavigera</name>
    <dbReference type="NCBI Taxonomy" id="655863"/>
    <lineage>
        <taxon>Eukaryota</taxon>
        <taxon>Fungi</taxon>
        <taxon>Dikarya</taxon>
        <taxon>Ascomycota</taxon>
        <taxon>Pezizomycotina</taxon>
        <taxon>Sordariomycetes</taxon>
        <taxon>Sordariomycetidae</taxon>
        <taxon>Ophiostomatales</taxon>
        <taxon>Ophiostomataceae</taxon>
        <taxon>Leptographium</taxon>
    </lineage>
</organism>
<dbReference type="AlphaFoldDB" id="F0X9G5"/>
<dbReference type="SUPFAM" id="SSF158573">
    <property type="entry name" value="GINS helical bundle-like"/>
    <property type="match status" value="1"/>
</dbReference>
<dbReference type="STRING" id="655863.F0X9G5"/>
<dbReference type="InterPro" id="IPR038749">
    <property type="entry name" value="Sld5_GINS_A"/>
</dbReference>
<evidence type="ECO:0000313" key="13">
    <source>
        <dbReference type="Proteomes" id="UP000007796"/>
    </source>
</evidence>
<dbReference type="Proteomes" id="UP000007796">
    <property type="component" value="Unassembled WGS sequence"/>
</dbReference>
<dbReference type="OrthoDB" id="338231at2759"/>
<feature type="domain" description="DNA replication complex GINS protein SLD5 C-terminal" evidence="11">
    <location>
        <begin position="168"/>
        <end position="222"/>
    </location>
</feature>
<dbReference type="PANTHER" id="PTHR21206:SF0">
    <property type="entry name" value="DNA REPLICATION COMPLEX GINS PROTEIN SLD5"/>
    <property type="match status" value="1"/>
</dbReference>
<dbReference type="eggNOG" id="KOG3176">
    <property type="taxonomic scope" value="Eukaryota"/>
</dbReference>